<dbReference type="GO" id="GO:0005524">
    <property type="term" value="F:ATP binding"/>
    <property type="evidence" value="ECO:0007669"/>
    <property type="project" value="UniProtKB-KW"/>
</dbReference>
<protein>
    <submittedName>
        <fullName evidence="5">ABC transporter ATP-binding protein</fullName>
    </submittedName>
</protein>
<feature type="domain" description="ABC transporter" evidence="4">
    <location>
        <begin position="15"/>
        <end position="237"/>
    </location>
</feature>
<accession>A0ABT3P378</accession>
<evidence type="ECO:0000259" key="4">
    <source>
        <dbReference type="PROSITE" id="PS50893"/>
    </source>
</evidence>
<dbReference type="InterPro" id="IPR003593">
    <property type="entry name" value="AAA+_ATPase"/>
</dbReference>
<dbReference type="PANTHER" id="PTHR24220:SF611">
    <property type="entry name" value="ATP-BINDING COMPONENT OF ABC TRANSPORTER-RELATED"/>
    <property type="match status" value="1"/>
</dbReference>
<dbReference type="InterPro" id="IPR027417">
    <property type="entry name" value="P-loop_NTPase"/>
</dbReference>
<dbReference type="PANTHER" id="PTHR24220">
    <property type="entry name" value="IMPORT ATP-BINDING PROTEIN"/>
    <property type="match status" value="1"/>
</dbReference>
<dbReference type="SMART" id="SM00382">
    <property type="entry name" value="AAA"/>
    <property type="match status" value="1"/>
</dbReference>
<gene>
    <name evidence="5" type="ORF">OPS25_01625</name>
</gene>
<keyword evidence="2" id="KW-0547">Nucleotide-binding</keyword>
<dbReference type="InterPro" id="IPR003439">
    <property type="entry name" value="ABC_transporter-like_ATP-bd"/>
</dbReference>
<evidence type="ECO:0000256" key="1">
    <source>
        <dbReference type="ARBA" id="ARBA00022448"/>
    </source>
</evidence>
<sequence>MMTSETPNQLNQNAIQVNNVLHRYKTTDDDKGLFIAQWRVQRGQQVFLHGESGSGKTTLLNLLAGVLTPNEGNIHILNQPFSTLKAHKRDKFRADHIGVVFQQFNLIPYLSVLKNIQLANHFSSTHLNNVEERAADYVQKLKLPANILHTAANALSIGQQQRVAIARALINKPELLLVDEPTSALDASAKDAFMRVLTEVCEAAGATLVFVSHDMYLRQFFPVSVEMSELLSQREDV</sequence>
<dbReference type="Gene3D" id="3.40.50.300">
    <property type="entry name" value="P-loop containing nucleotide triphosphate hydrolases"/>
    <property type="match status" value="1"/>
</dbReference>
<dbReference type="InterPro" id="IPR015854">
    <property type="entry name" value="ABC_transpr_LolD-like"/>
</dbReference>
<dbReference type="InterPro" id="IPR017911">
    <property type="entry name" value="MacB-like_ATP-bd"/>
</dbReference>
<dbReference type="Proteomes" id="UP001142810">
    <property type="component" value="Unassembled WGS sequence"/>
</dbReference>
<dbReference type="InterPro" id="IPR025662">
    <property type="entry name" value="Sigma_54_int_dom_ATP-bd_1"/>
</dbReference>
<dbReference type="SUPFAM" id="SSF52540">
    <property type="entry name" value="P-loop containing nucleoside triphosphate hydrolases"/>
    <property type="match status" value="1"/>
</dbReference>
<organism evidence="5 6">
    <name type="scientific">Alteromonas aquimaris</name>
    <dbReference type="NCBI Taxonomy" id="2998417"/>
    <lineage>
        <taxon>Bacteria</taxon>
        <taxon>Pseudomonadati</taxon>
        <taxon>Pseudomonadota</taxon>
        <taxon>Gammaproteobacteria</taxon>
        <taxon>Alteromonadales</taxon>
        <taxon>Alteromonadaceae</taxon>
        <taxon>Alteromonas/Salinimonas group</taxon>
        <taxon>Alteromonas</taxon>
    </lineage>
</organism>
<evidence type="ECO:0000313" key="5">
    <source>
        <dbReference type="EMBL" id="MCW8107203.1"/>
    </source>
</evidence>
<dbReference type="RefSeq" id="WP_265615904.1">
    <property type="nucleotide sequence ID" value="NZ_JAPFRD010000002.1"/>
</dbReference>
<name>A0ABT3P378_9ALTE</name>
<keyword evidence="6" id="KW-1185">Reference proteome</keyword>
<evidence type="ECO:0000256" key="2">
    <source>
        <dbReference type="ARBA" id="ARBA00022741"/>
    </source>
</evidence>
<comment type="caution">
    <text evidence="5">The sequence shown here is derived from an EMBL/GenBank/DDBJ whole genome shotgun (WGS) entry which is preliminary data.</text>
</comment>
<dbReference type="CDD" id="cd03255">
    <property type="entry name" value="ABC_MJ0796_LolCDE_FtsE"/>
    <property type="match status" value="1"/>
</dbReference>
<dbReference type="PROSITE" id="PS00675">
    <property type="entry name" value="SIGMA54_INTERACT_1"/>
    <property type="match status" value="1"/>
</dbReference>
<dbReference type="Pfam" id="PF00005">
    <property type="entry name" value="ABC_tran"/>
    <property type="match status" value="1"/>
</dbReference>
<dbReference type="PROSITE" id="PS50893">
    <property type="entry name" value="ABC_TRANSPORTER_2"/>
    <property type="match status" value="1"/>
</dbReference>
<dbReference type="EMBL" id="JAPFRD010000002">
    <property type="protein sequence ID" value="MCW8107203.1"/>
    <property type="molecule type" value="Genomic_DNA"/>
</dbReference>
<keyword evidence="1" id="KW-0813">Transport</keyword>
<proteinExistence type="predicted"/>
<evidence type="ECO:0000313" key="6">
    <source>
        <dbReference type="Proteomes" id="UP001142810"/>
    </source>
</evidence>
<evidence type="ECO:0000256" key="3">
    <source>
        <dbReference type="ARBA" id="ARBA00022840"/>
    </source>
</evidence>
<keyword evidence="3 5" id="KW-0067">ATP-binding</keyword>
<reference evidence="5" key="1">
    <citation type="submission" date="2022-11" db="EMBL/GenBank/DDBJ databases">
        <title>Alteromonas sp. nov., isolated from sea water of the Qingdao.</title>
        <authorList>
            <person name="Wang Q."/>
        </authorList>
    </citation>
    <scope>NUCLEOTIDE SEQUENCE</scope>
    <source>
        <strain evidence="5">ASW11-7</strain>
    </source>
</reference>